<dbReference type="Pfam" id="PF00023">
    <property type="entry name" value="Ank"/>
    <property type="match status" value="1"/>
</dbReference>
<protein>
    <recommendedName>
        <fullName evidence="7">Ankyrin repeat protein</fullName>
    </recommendedName>
</protein>
<feature type="region of interest" description="Disordered" evidence="4">
    <location>
        <begin position="148"/>
        <end position="172"/>
    </location>
</feature>
<dbReference type="Gene3D" id="1.25.40.20">
    <property type="entry name" value="Ankyrin repeat-containing domain"/>
    <property type="match status" value="1"/>
</dbReference>
<evidence type="ECO:0000256" key="3">
    <source>
        <dbReference type="PROSITE-ProRule" id="PRU00023"/>
    </source>
</evidence>
<feature type="repeat" description="ANK" evidence="3">
    <location>
        <begin position="794"/>
        <end position="826"/>
    </location>
</feature>
<dbReference type="Proteomes" id="UP001321749">
    <property type="component" value="Unassembled WGS sequence"/>
</dbReference>
<feature type="region of interest" description="Disordered" evidence="4">
    <location>
        <begin position="363"/>
        <end position="392"/>
    </location>
</feature>
<evidence type="ECO:0000256" key="2">
    <source>
        <dbReference type="ARBA" id="ARBA00023043"/>
    </source>
</evidence>
<evidence type="ECO:0008006" key="7">
    <source>
        <dbReference type="Google" id="ProtNLM"/>
    </source>
</evidence>
<dbReference type="EMBL" id="MU864946">
    <property type="protein sequence ID" value="KAK4464626.1"/>
    <property type="molecule type" value="Genomic_DNA"/>
</dbReference>
<accession>A0AAV9HY12</accession>
<evidence type="ECO:0000313" key="5">
    <source>
        <dbReference type="EMBL" id="KAK4464626.1"/>
    </source>
</evidence>
<dbReference type="SMART" id="SM00248">
    <property type="entry name" value="ANK"/>
    <property type="match status" value="3"/>
</dbReference>
<evidence type="ECO:0000256" key="4">
    <source>
        <dbReference type="SAM" id="MobiDB-lite"/>
    </source>
</evidence>
<organism evidence="5 6">
    <name type="scientific">Cladorrhinum samala</name>
    <dbReference type="NCBI Taxonomy" id="585594"/>
    <lineage>
        <taxon>Eukaryota</taxon>
        <taxon>Fungi</taxon>
        <taxon>Dikarya</taxon>
        <taxon>Ascomycota</taxon>
        <taxon>Pezizomycotina</taxon>
        <taxon>Sordariomycetes</taxon>
        <taxon>Sordariomycetidae</taxon>
        <taxon>Sordariales</taxon>
        <taxon>Podosporaceae</taxon>
        <taxon>Cladorrhinum</taxon>
    </lineage>
</organism>
<feature type="compositionally biased region" description="Polar residues" evidence="4">
    <location>
        <begin position="687"/>
        <end position="696"/>
    </location>
</feature>
<keyword evidence="1" id="KW-0677">Repeat</keyword>
<reference evidence="5" key="1">
    <citation type="journal article" date="2023" name="Mol. Phylogenet. Evol.">
        <title>Genome-scale phylogeny and comparative genomics of the fungal order Sordariales.</title>
        <authorList>
            <person name="Hensen N."/>
            <person name="Bonometti L."/>
            <person name="Westerberg I."/>
            <person name="Brannstrom I.O."/>
            <person name="Guillou S."/>
            <person name="Cros-Aarteil S."/>
            <person name="Calhoun S."/>
            <person name="Haridas S."/>
            <person name="Kuo A."/>
            <person name="Mondo S."/>
            <person name="Pangilinan J."/>
            <person name="Riley R."/>
            <person name="LaButti K."/>
            <person name="Andreopoulos B."/>
            <person name="Lipzen A."/>
            <person name="Chen C."/>
            <person name="Yan M."/>
            <person name="Daum C."/>
            <person name="Ng V."/>
            <person name="Clum A."/>
            <person name="Steindorff A."/>
            <person name="Ohm R.A."/>
            <person name="Martin F."/>
            <person name="Silar P."/>
            <person name="Natvig D.O."/>
            <person name="Lalanne C."/>
            <person name="Gautier V."/>
            <person name="Ament-Velasquez S.L."/>
            <person name="Kruys A."/>
            <person name="Hutchinson M.I."/>
            <person name="Powell A.J."/>
            <person name="Barry K."/>
            <person name="Miller A.N."/>
            <person name="Grigoriev I.V."/>
            <person name="Debuchy R."/>
            <person name="Gladieux P."/>
            <person name="Hiltunen Thoren M."/>
            <person name="Johannesson H."/>
        </authorList>
    </citation>
    <scope>NUCLEOTIDE SEQUENCE</scope>
    <source>
        <strain evidence="5">PSN324</strain>
    </source>
</reference>
<dbReference type="SUPFAM" id="SSF48403">
    <property type="entry name" value="Ankyrin repeat"/>
    <property type="match status" value="1"/>
</dbReference>
<dbReference type="PANTHER" id="PTHR24198:SF165">
    <property type="entry name" value="ANKYRIN REPEAT-CONTAINING PROTEIN-RELATED"/>
    <property type="match status" value="1"/>
</dbReference>
<sequence>MVDWEERAVGVRHGHSVGCAAIPLQGTRFWNMHGSCMEAAQKPTALHLTFYTYGGTWAVGPSTPPGEGTGSLPIKISSSTIMPAEIIMSRLRPGLGQPSVIYRDAALYGDLLDHNPGPFEIDGYQGSLSLYPRAQLDSPPNPYVPDMASSPSPGSITAGASREGSRIGRPPQWTVSRSRKLARLYLYTTLSIEKIIRVLEDDVFKPRKNSAQKTIHKMLDNDPRYLRPESRIEMNQRINNLTVSPRRRRKRKTDPVPAPAPAQAQASIDKEVAIATTEISSTSGSSRRTEDVPSFDFAGSPDALVSPVRFSFPFTSHGTESSEVVPASSDRSSALILDLKRRVSDVSTQFAHQISTLIRDFSISGTTDDEGPGSRRPSAALSEGSAHGEPHESDDVLEAFEAFPEPGFALPGDFLSAHRRNCADFPGQQHGKGDCWCSIATETSLENMSWLTPTGELGMLARQIVAHPSPANLNLRDAFGNTPLHLFAALEGCQETLFGMVLNSDNLCLEAVNTAGQTFLHVLNLDWFVDLTGPTSPLKQLLATISAPLPHLVYKTDVYGRSFFHRAHSLVRDASVLADLFTSFDPLLASRRDAFGFNPVASIQPGHEGPYIPPRRGGSLSPQVEDLVRQSSPSNEGTFLAYHARLVQVTQSSYNDPLVEDSEGRNGLHCLAEAIINQQTMDRHVQRSNLFPSSRPSLKRKLDSKGSSPPSPCAPSAAGTTAAGESILVSRLRHLTGLLQSQVDVNHYDKAGYTPLMAFIAHIPDDQDDKSKTLLTILETLLRSGAKLEARNRRGETPLLVAARLGRKVALTTLLEHGANVFARDVDGRGVLEIVDEVCRGAKAKEDVSLYARMEACRVLLTGRRDWGVVQKPGVAREWMTRG</sequence>
<reference evidence="5" key="2">
    <citation type="submission" date="2023-06" db="EMBL/GenBank/DDBJ databases">
        <authorList>
            <consortium name="Lawrence Berkeley National Laboratory"/>
            <person name="Mondo S.J."/>
            <person name="Hensen N."/>
            <person name="Bonometti L."/>
            <person name="Westerberg I."/>
            <person name="Brannstrom I.O."/>
            <person name="Guillou S."/>
            <person name="Cros-Aarteil S."/>
            <person name="Calhoun S."/>
            <person name="Haridas S."/>
            <person name="Kuo A."/>
            <person name="Pangilinan J."/>
            <person name="Riley R."/>
            <person name="Labutti K."/>
            <person name="Andreopoulos B."/>
            <person name="Lipzen A."/>
            <person name="Chen C."/>
            <person name="Yanf M."/>
            <person name="Daum C."/>
            <person name="Ng V."/>
            <person name="Clum A."/>
            <person name="Steindorff A."/>
            <person name="Ohm R."/>
            <person name="Martin F."/>
            <person name="Silar P."/>
            <person name="Natvig D."/>
            <person name="Lalanne C."/>
            <person name="Gautier V."/>
            <person name="Ament-Velasquez S.L."/>
            <person name="Kruys A."/>
            <person name="Hutchinson M.I."/>
            <person name="Powell A.J."/>
            <person name="Barry K."/>
            <person name="Miller A.N."/>
            <person name="Grigoriev I.V."/>
            <person name="Debuchy R."/>
            <person name="Gladieux P."/>
            <person name="Thoren M.H."/>
            <person name="Johannesson H."/>
        </authorList>
    </citation>
    <scope>NUCLEOTIDE SEQUENCE</scope>
    <source>
        <strain evidence="5">PSN324</strain>
    </source>
</reference>
<dbReference type="PROSITE" id="PS50088">
    <property type="entry name" value="ANK_REPEAT"/>
    <property type="match status" value="1"/>
</dbReference>
<evidence type="ECO:0000256" key="1">
    <source>
        <dbReference type="ARBA" id="ARBA00022737"/>
    </source>
</evidence>
<dbReference type="AlphaFoldDB" id="A0AAV9HY12"/>
<proteinExistence type="predicted"/>
<dbReference type="InterPro" id="IPR036770">
    <property type="entry name" value="Ankyrin_rpt-contain_sf"/>
</dbReference>
<keyword evidence="2 3" id="KW-0040">ANK repeat</keyword>
<dbReference type="InterPro" id="IPR002110">
    <property type="entry name" value="Ankyrin_rpt"/>
</dbReference>
<gene>
    <name evidence="5" type="ORF">QBC42DRAFT_318170</name>
</gene>
<dbReference type="PANTHER" id="PTHR24198">
    <property type="entry name" value="ANKYRIN REPEAT AND PROTEIN KINASE DOMAIN-CONTAINING PROTEIN"/>
    <property type="match status" value="1"/>
</dbReference>
<evidence type="ECO:0000313" key="6">
    <source>
        <dbReference type="Proteomes" id="UP001321749"/>
    </source>
</evidence>
<name>A0AAV9HY12_9PEZI</name>
<comment type="caution">
    <text evidence="5">The sequence shown here is derived from an EMBL/GenBank/DDBJ whole genome shotgun (WGS) entry which is preliminary data.</text>
</comment>
<feature type="region of interest" description="Disordered" evidence="4">
    <location>
        <begin position="236"/>
        <end position="269"/>
    </location>
</feature>
<feature type="region of interest" description="Disordered" evidence="4">
    <location>
        <begin position="687"/>
        <end position="719"/>
    </location>
</feature>
<dbReference type="PROSITE" id="PS50297">
    <property type="entry name" value="ANK_REP_REGION"/>
    <property type="match status" value="1"/>
</dbReference>
<keyword evidence="6" id="KW-1185">Reference proteome</keyword>